<dbReference type="RefSeq" id="XP_007388771.1">
    <property type="nucleotide sequence ID" value="XM_007388709.1"/>
</dbReference>
<dbReference type="Proteomes" id="UP000054196">
    <property type="component" value="Unassembled WGS sequence"/>
</dbReference>
<accession>R7S2H2</accession>
<evidence type="ECO:0000313" key="3">
    <source>
        <dbReference type="Proteomes" id="UP000054196"/>
    </source>
</evidence>
<protein>
    <submittedName>
        <fullName evidence="2">Uncharacterized protein</fullName>
    </submittedName>
</protein>
<feature type="region of interest" description="Disordered" evidence="1">
    <location>
        <begin position="164"/>
        <end position="186"/>
    </location>
</feature>
<evidence type="ECO:0000313" key="2">
    <source>
        <dbReference type="EMBL" id="EIN03982.1"/>
    </source>
</evidence>
<dbReference type="KEGG" id="psq:PUNSTDRAFT_139022"/>
<name>R7S2H2_PUNST</name>
<dbReference type="GeneID" id="18880215"/>
<sequence>MWGRPTEDDENPCYRPSGASVHGDSGVFTKLLERAVEEDGEERGLDLLHRNMEDDLDIISQSTMDTIYSISRPEGQHKRQLDAYTRSPAHIRSPGPSSYEEHLTYRLGRRTVVDSVLRAKRKRTSSGSSGYSDLHAPTKRERSSQAANDTSFVLSDKAEPIKTFFPKTGHSPSSDAYTPPSFDTQTQPNTRALEARIVALEGLILRTLLYSLVLWFQRGFQMSSMDRDLERKLRAA</sequence>
<dbReference type="EMBL" id="JH687557">
    <property type="protein sequence ID" value="EIN03982.1"/>
    <property type="molecule type" value="Genomic_DNA"/>
</dbReference>
<feature type="region of interest" description="Disordered" evidence="1">
    <location>
        <begin position="117"/>
        <end position="149"/>
    </location>
</feature>
<proteinExistence type="predicted"/>
<dbReference type="HOGENOM" id="CLU_1175951_0_0_1"/>
<evidence type="ECO:0000256" key="1">
    <source>
        <dbReference type="SAM" id="MobiDB-lite"/>
    </source>
</evidence>
<dbReference type="AlphaFoldDB" id="R7S2H2"/>
<keyword evidence="3" id="KW-1185">Reference proteome</keyword>
<gene>
    <name evidence="2" type="ORF">PUNSTDRAFT_139022</name>
</gene>
<feature type="region of interest" description="Disordered" evidence="1">
    <location>
        <begin position="1"/>
        <end position="23"/>
    </location>
</feature>
<organism evidence="2 3">
    <name type="scientific">Punctularia strigosozonata (strain HHB-11173)</name>
    <name type="common">White-rot fungus</name>
    <dbReference type="NCBI Taxonomy" id="741275"/>
    <lineage>
        <taxon>Eukaryota</taxon>
        <taxon>Fungi</taxon>
        <taxon>Dikarya</taxon>
        <taxon>Basidiomycota</taxon>
        <taxon>Agaricomycotina</taxon>
        <taxon>Agaricomycetes</taxon>
        <taxon>Corticiales</taxon>
        <taxon>Punctulariaceae</taxon>
        <taxon>Punctularia</taxon>
    </lineage>
</organism>
<reference evidence="3" key="1">
    <citation type="journal article" date="2012" name="Science">
        <title>The Paleozoic origin of enzymatic lignin decomposition reconstructed from 31 fungal genomes.</title>
        <authorList>
            <person name="Floudas D."/>
            <person name="Binder M."/>
            <person name="Riley R."/>
            <person name="Barry K."/>
            <person name="Blanchette R.A."/>
            <person name="Henrissat B."/>
            <person name="Martinez A.T."/>
            <person name="Otillar R."/>
            <person name="Spatafora J.W."/>
            <person name="Yadav J.S."/>
            <person name="Aerts A."/>
            <person name="Benoit I."/>
            <person name="Boyd A."/>
            <person name="Carlson A."/>
            <person name="Copeland A."/>
            <person name="Coutinho P.M."/>
            <person name="de Vries R.P."/>
            <person name="Ferreira P."/>
            <person name="Findley K."/>
            <person name="Foster B."/>
            <person name="Gaskell J."/>
            <person name="Glotzer D."/>
            <person name="Gorecki P."/>
            <person name="Heitman J."/>
            <person name="Hesse C."/>
            <person name="Hori C."/>
            <person name="Igarashi K."/>
            <person name="Jurgens J.A."/>
            <person name="Kallen N."/>
            <person name="Kersten P."/>
            <person name="Kohler A."/>
            <person name="Kuees U."/>
            <person name="Kumar T.K.A."/>
            <person name="Kuo A."/>
            <person name="LaButti K."/>
            <person name="Larrondo L.F."/>
            <person name="Lindquist E."/>
            <person name="Ling A."/>
            <person name="Lombard V."/>
            <person name="Lucas S."/>
            <person name="Lundell T."/>
            <person name="Martin R."/>
            <person name="McLaughlin D.J."/>
            <person name="Morgenstern I."/>
            <person name="Morin E."/>
            <person name="Murat C."/>
            <person name="Nagy L.G."/>
            <person name="Nolan M."/>
            <person name="Ohm R.A."/>
            <person name="Patyshakuliyeva A."/>
            <person name="Rokas A."/>
            <person name="Ruiz-Duenas F.J."/>
            <person name="Sabat G."/>
            <person name="Salamov A."/>
            <person name="Samejima M."/>
            <person name="Schmutz J."/>
            <person name="Slot J.C."/>
            <person name="St John F."/>
            <person name="Stenlid J."/>
            <person name="Sun H."/>
            <person name="Sun S."/>
            <person name="Syed K."/>
            <person name="Tsang A."/>
            <person name="Wiebenga A."/>
            <person name="Young D."/>
            <person name="Pisabarro A."/>
            <person name="Eastwood D.C."/>
            <person name="Martin F."/>
            <person name="Cullen D."/>
            <person name="Grigoriev I.V."/>
            <person name="Hibbett D.S."/>
        </authorList>
    </citation>
    <scope>NUCLEOTIDE SEQUENCE [LARGE SCALE GENOMIC DNA]</scope>
    <source>
        <strain evidence="3">HHB-11173 SS5</strain>
    </source>
</reference>
<feature type="compositionally biased region" description="Polar residues" evidence="1">
    <location>
        <begin position="170"/>
        <end position="186"/>
    </location>
</feature>